<organism evidence="2 3">
    <name type="scientific">Kipferlia bialata</name>
    <dbReference type="NCBI Taxonomy" id="797122"/>
    <lineage>
        <taxon>Eukaryota</taxon>
        <taxon>Metamonada</taxon>
        <taxon>Carpediemonas-like organisms</taxon>
        <taxon>Kipferlia</taxon>
    </lineage>
</organism>
<accession>A0A9K3GJW8</accession>
<evidence type="ECO:0000256" key="1">
    <source>
        <dbReference type="SAM" id="MobiDB-lite"/>
    </source>
</evidence>
<sequence length="145" mass="16167">SLSMSVVNDVMRVNPTLPHGTIATMLAGPDLENPHVVGQMTCVQGILTREVANDRLNLHLIMQERERERVKRAREEAGQPLETEADKEAEKMESAALGLRERECIVDIMVGARALVEAANIGYDREKARQVIANFKTSLAFEDRL</sequence>
<proteinExistence type="predicted"/>
<dbReference type="Proteomes" id="UP000265618">
    <property type="component" value="Unassembled WGS sequence"/>
</dbReference>
<comment type="caution">
    <text evidence="2">The sequence shown here is derived from an EMBL/GenBank/DDBJ whole genome shotgun (WGS) entry which is preliminary data.</text>
</comment>
<dbReference type="EMBL" id="BDIP01001691">
    <property type="protein sequence ID" value="GIQ84941.1"/>
    <property type="molecule type" value="Genomic_DNA"/>
</dbReference>
<dbReference type="AlphaFoldDB" id="A0A9K3GJW8"/>
<feature type="region of interest" description="Disordered" evidence="1">
    <location>
        <begin position="69"/>
        <end position="89"/>
    </location>
</feature>
<feature type="non-terminal residue" evidence="2">
    <location>
        <position position="1"/>
    </location>
</feature>
<keyword evidence="3" id="KW-1185">Reference proteome</keyword>
<reference evidence="2 3" key="1">
    <citation type="journal article" date="2018" name="PLoS ONE">
        <title>The draft genome of Kipferlia bialata reveals reductive genome evolution in fornicate parasites.</title>
        <authorList>
            <person name="Tanifuji G."/>
            <person name="Takabayashi S."/>
            <person name="Kume K."/>
            <person name="Takagi M."/>
            <person name="Nakayama T."/>
            <person name="Kamikawa R."/>
            <person name="Inagaki Y."/>
            <person name="Hashimoto T."/>
        </authorList>
    </citation>
    <scope>NUCLEOTIDE SEQUENCE [LARGE SCALE GENOMIC DNA]</scope>
    <source>
        <strain evidence="2">NY0173</strain>
    </source>
</reference>
<name>A0A9K3GJW8_9EUKA</name>
<protein>
    <submittedName>
        <fullName evidence="2">Uncharacterized protein</fullName>
    </submittedName>
</protein>
<gene>
    <name evidence="2" type="ORF">KIPB_006528</name>
</gene>
<evidence type="ECO:0000313" key="2">
    <source>
        <dbReference type="EMBL" id="GIQ84941.1"/>
    </source>
</evidence>
<evidence type="ECO:0000313" key="3">
    <source>
        <dbReference type="Proteomes" id="UP000265618"/>
    </source>
</evidence>